<reference evidence="2" key="1">
    <citation type="submission" date="2011-09" db="EMBL/GenBank/DDBJ databases">
        <title>The permanent draft genome of Mucilaginibacter paludis DSM 18603.</title>
        <authorList>
            <consortium name="US DOE Joint Genome Institute (JGI-PGF)"/>
            <person name="Lucas S."/>
            <person name="Han J."/>
            <person name="Lapidus A."/>
            <person name="Bruce D."/>
            <person name="Goodwin L."/>
            <person name="Pitluck S."/>
            <person name="Peters L."/>
            <person name="Kyrpides N."/>
            <person name="Mavromatis K."/>
            <person name="Ivanova N."/>
            <person name="Mikhailova N."/>
            <person name="Held B."/>
            <person name="Detter J.C."/>
            <person name="Tapia R."/>
            <person name="Han C."/>
            <person name="Land M."/>
            <person name="Hauser L."/>
            <person name="Markowitz V."/>
            <person name="Cheng J.-F."/>
            <person name="Hugenholtz P."/>
            <person name="Woyke T."/>
            <person name="Wu D."/>
            <person name="Tindall B."/>
            <person name="Brambilla E."/>
            <person name="Klenk H.-P."/>
            <person name="Eisen J.A."/>
        </authorList>
    </citation>
    <scope>NUCLEOTIDE SEQUENCE [LARGE SCALE GENOMIC DNA]</scope>
    <source>
        <strain evidence="2">DSM 18603</strain>
    </source>
</reference>
<dbReference type="STRING" id="714943.Mucpa_5455"/>
<gene>
    <name evidence="2" type="ORF">Mucpa_5455</name>
</gene>
<dbReference type="InterPro" id="IPR011990">
    <property type="entry name" value="TPR-like_helical_dom_sf"/>
</dbReference>
<name>H1YAR8_9SPHI</name>
<evidence type="ECO:0000313" key="2">
    <source>
        <dbReference type="EMBL" id="EHQ29527.1"/>
    </source>
</evidence>
<dbReference type="OrthoDB" id="1490855at2"/>
<sequence length="474" mass="52151">MKTYIKNILMAVVACAFIAGCKVDNPNITDDVYLTTTNVSTTWLTGLRRQMALTLNQVIVNTELVSDNYYNNRTLSNKVFDIPQIDNYDLDVNSIQSAIQRLRVSSEYGISKVVTADATTTPAQKAEMYFFNAYSHVLSGELFVGLPGTDKGPVLNPAAHYALALTALDQAIAFQPDATEKLAYTLLKARVYYDMGDATNAKAFATAAMANPLLLKQQVFDGSNSAPNDFQTYIFSSTNNEFAPLPRLDFLDPKYYNTGTVALDQKPVSYIKSEEAYLIVAEVQVSQNDLTGAQTTLKNLLTQVIANRATASLNDAKETRNGGNRTDYPLTAVKVKFDANDIERSGYVLNRQAGNITIATISGTKVTADDINAATTQDALLYLVYRMRQEIFISEGRRMTDLGIKFPVSQTEQLNNPNVKAADMVAQIPSFIPLGKGMDDFTNNTATGVVTMKYDMNKVLVSNKTAKEIFPFIN</sequence>
<proteinExistence type="predicted"/>
<protein>
    <recommendedName>
        <fullName evidence="4">Tetratricopeptide repeat protein</fullName>
    </recommendedName>
</protein>
<dbReference type="Gene3D" id="1.25.40.390">
    <property type="match status" value="1"/>
</dbReference>
<dbReference type="RefSeq" id="WP_008510782.1">
    <property type="nucleotide sequence ID" value="NZ_CM001403.1"/>
</dbReference>
<dbReference type="AlphaFoldDB" id="H1YAR8"/>
<evidence type="ECO:0000256" key="1">
    <source>
        <dbReference type="SAM" id="SignalP"/>
    </source>
</evidence>
<keyword evidence="3" id="KW-1185">Reference proteome</keyword>
<dbReference type="SUPFAM" id="SSF48452">
    <property type="entry name" value="TPR-like"/>
    <property type="match status" value="1"/>
</dbReference>
<evidence type="ECO:0000313" key="3">
    <source>
        <dbReference type="Proteomes" id="UP000002774"/>
    </source>
</evidence>
<feature type="chain" id="PRO_5003558376" description="Tetratricopeptide repeat protein" evidence="1">
    <location>
        <begin position="22"/>
        <end position="474"/>
    </location>
</feature>
<dbReference type="eggNOG" id="ENOG502Z85U">
    <property type="taxonomic scope" value="Bacteria"/>
</dbReference>
<dbReference type="Proteomes" id="UP000002774">
    <property type="component" value="Chromosome"/>
</dbReference>
<keyword evidence="1" id="KW-0732">Signal</keyword>
<dbReference type="HOGENOM" id="CLU_577283_0_0_10"/>
<accession>H1YAR8</accession>
<dbReference type="EMBL" id="CM001403">
    <property type="protein sequence ID" value="EHQ29527.1"/>
    <property type="molecule type" value="Genomic_DNA"/>
</dbReference>
<dbReference type="PROSITE" id="PS51257">
    <property type="entry name" value="PROKAR_LIPOPROTEIN"/>
    <property type="match status" value="1"/>
</dbReference>
<organism evidence="2 3">
    <name type="scientific">Mucilaginibacter paludis DSM 18603</name>
    <dbReference type="NCBI Taxonomy" id="714943"/>
    <lineage>
        <taxon>Bacteria</taxon>
        <taxon>Pseudomonadati</taxon>
        <taxon>Bacteroidota</taxon>
        <taxon>Sphingobacteriia</taxon>
        <taxon>Sphingobacteriales</taxon>
        <taxon>Sphingobacteriaceae</taxon>
        <taxon>Mucilaginibacter</taxon>
    </lineage>
</organism>
<evidence type="ECO:0008006" key="4">
    <source>
        <dbReference type="Google" id="ProtNLM"/>
    </source>
</evidence>
<feature type="signal peptide" evidence="1">
    <location>
        <begin position="1"/>
        <end position="21"/>
    </location>
</feature>